<accession>A0ABQ9GT58</accession>
<feature type="domain" description="DUF4371" evidence="1">
    <location>
        <begin position="5"/>
        <end position="88"/>
    </location>
</feature>
<evidence type="ECO:0000313" key="3">
    <source>
        <dbReference type="Proteomes" id="UP001159363"/>
    </source>
</evidence>
<dbReference type="EMBL" id="JARBHB010000009">
    <property type="protein sequence ID" value="KAJ8875202.1"/>
    <property type="molecule type" value="Genomic_DNA"/>
</dbReference>
<dbReference type="InterPro" id="IPR025398">
    <property type="entry name" value="DUF4371"/>
</dbReference>
<evidence type="ECO:0000313" key="2">
    <source>
        <dbReference type="EMBL" id="KAJ8875202.1"/>
    </source>
</evidence>
<protein>
    <recommendedName>
        <fullName evidence="1">DUF4371 domain-containing protein</fullName>
    </recommendedName>
</protein>
<keyword evidence="3" id="KW-1185">Reference proteome</keyword>
<organism evidence="2 3">
    <name type="scientific">Dryococelus australis</name>
    <dbReference type="NCBI Taxonomy" id="614101"/>
    <lineage>
        <taxon>Eukaryota</taxon>
        <taxon>Metazoa</taxon>
        <taxon>Ecdysozoa</taxon>
        <taxon>Arthropoda</taxon>
        <taxon>Hexapoda</taxon>
        <taxon>Insecta</taxon>
        <taxon>Pterygota</taxon>
        <taxon>Neoptera</taxon>
        <taxon>Polyneoptera</taxon>
        <taxon>Phasmatodea</taxon>
        <taxon>Verophasmatodea</taxon>
        <taxon>Anareolatae</taxon>
        <taxon>Phasmatidae</taxon>
        <taxon>Eurycanthinae</taxon>
        <taxon>Dryococelus</taxon>
    </lineage>
</organism>
<proteinExistence type="predicted"/>
<gene>
    <name evidence="2" type="ORF">PR048_023097</name>
</gene>
<dbReference type="PANTHER" id="PTHR45749:SF21">
    <property type="entry name" value="DUF4371 DOMAIN-CONTAINING PROTEIN"/>
    <property type="match status" value="1"/>
</dbReference>
<name>A0ABQ9GT58_9NEOP</name>
<dbReference type="Proteomes" id="UP001159363">
    <property type="component" value="Chromosome 8"/>
</dbReference>
<sequence length="114" mass="12687">MEKRELFAIMVDKICAISIHEQVTFCIQSVDANLTLSEDFVGLYETPNTERKTLFGAVKDILARLDLNIENLLGQCYDGASISGKFKGLQEFVADMQPKAIYVHCAAHSLNFAV</sequence>
<dbReference type="PANTHER" id="PTHR45749">
    <property type="match status" value="1"/>
</dbReference>
<evidence type="ECO:0000259" key="1">
    <source>
        <dbReference type="Pfam" id="PF14291"/>
    </source>
</evidence>
<reference evidence="2 3" key="1">
    <citation type="submission" date="2023-02" db="EMBL/GenBank/DDBJ databases">
        <title>LHISI_Scaffold_Assembly.</title>
        <authorList>
            <person name="Stuart O.P."/>
            <person name="Cleave R."/>
            <person name="Magrath M.J.L."/>
            <person name="Mikheyev A.S."/>
        </authorList>
    </citation>
    <scope>NUCLEOTIDE SEQUENCE [LARGE SCALE GENOMIC DNA]</scope>
    <source>
        <strain evidence="2">Daus_M_001</strain>
        <tissue evidence="2">Leg muscle</tissue>
    </source>
</reference>
<comment type="caution">
    <text evidence="2">The sequence shown here is derived from an EMBL/GenBank/DDBJ whole genome shotgun (WGS) entry which is preliminary data.</text>
</comment>
<dbReference type="Pfam" id="PF14291">
    <property type="entry name" value="DUF4371"/>
    <property type="match status" value="1"/>
</dbReference>